<reference evidence="3 4" key="1">
    <citation type="submission" date="2024-05" db="EMBL/GenBank/DDBJ databases">
        <authorList>
            <person name="Wallberg A."/>
        </authorList>
    </citation>
    <scope>NUCLEOTIDE SEQUENCE [LARGE SCALE GENOMIC DNA]</scope>
</reference>
<dbReference type="EMBL" id="CAXKWB010052855">
    <property type="protein sequence ID" value="CAL4173471.1"/>
    <property type="molecule type" value="Genomic_DNA"/>
</dbReference>
<sequence length="149" mass="16859">MLMFATVASAGIIAIGFVDEKLLHYQIVGIVLTSIFAICLGIMFFLWLLLLRRTKEVRRRYHAQHNRDQVFTSVDGLRDEEKSDKCSLLEPAPVPAPAPQTQTPMTNDALRVHKKMSRRALKDELSRKANQKPPQSLVSDDDVMLIQDA</sequence>
<feature type="compositionally biased region" description="Basic and acidic residues" evidence="1">
    <location>
        <begin position="76"/>
        <end position="87"/>
    </location>
</feature>
<keyword evidence="4" id="KW-1185">Reference proteome</keyword>
<comment type="caution">
    <text evidence="3">The sequence shown here is derived from an EMBL/GenBank/DDBJ whole genome shotgun (WGS) entry which is preliminary data.</text>
</comment>
<keyword evidence="2" id="KW-0812">Transmembrane</keyword>
<gene>
    <name evidence="3" type="ORF">MNOR_LOCUS34391</name>
</gene>
<accession>A0AAV2SBW2</accession>
<proteinExistence type="predicted"/>
<evidence type="ECO:0000313" key="4">
    <source>
        <dbReference type="Proteomes" id="UP001497623"/>
    </source>
</evidence>
<keyword evidence="2" id="KW-1133">Transmembrane helix</keyword>
<protein>
    <submittedName>
        <fullName evidence="3">Uncharacterized protein</fullName>
    </submittedName>
</protein>
<dbReference type="AlphaFoldDB" id="A0AAV2SBW2"/>
<feature type="region of interest" description="Disordered" evidence="1">
    <location>
        <begin position="74"/>
        <end position="107"/>
    </location>
</feature>
<keyword evidence="2" id="KW-0472">Membrane</keyword>
<evidence type="ECO:0000256" key="1">
    <source>
        <dbReference type="SAM" id="MobiDB-lite"/>
    </source>
</evidence>
<dbReference type="Proteomes" id="UP001497623">
    <property type="component" value="Unassembled WGS sequence"/>
</dbReference>
<organism evidence="3 4">
    <name type="scientific">Meganyctiphanes norvegica</name>
    <name type="common">Northern krill</name>
    <name type="synonym">Thysanopoda norvegica</name>
    <dbReference type="NCBI Taxonomy" id="48144"/>
    <lineage>
        <taxon>Eukaryota</taxon>
        <taxon>Metazoa</taxon>
        <taxon>Ecdysozoa</taxon>
        <taxon>Arthropoda</taxon>
        <taxon>Crustacea</taxon>
        <taxon>Multicrustacea</taxon>
        <taxon>Malacostraca</taxon>
        <taxon>Eumalacostraca</taxon>
        <taxon>Eucarida</taxon>
        <taxon>Euphausiacea</taxon>
        <taxon>Euphausiidae</taxon>
        <taxon>Meganyctiphanes</taxon>
    </lineage>
</organism>
<feature type="region of interest" description="Disordered" evidence="1">
    <location>
        <begin position="121"/>
        <end position="149"/>
    </location>
</feature>
<evidence type="ECO:0000313" key="3">
    <source>
        <dbReference type="EMBL" id="CAL4173471.1"/>
    </source>
</evidence>
<feature type="transmembrane region" description="Helical" evidence="2">
    <location>
        <begin position="26"/>
        <end position="50"/>
    </location>
</feature>
<name>A0AAV2SBW2_MEGNR</name>
<evidence type="ECO:0000256" key="2">
    <source>
        <dbReference type="SAM" id="Phobius"/>
    </source>
</evidence>